<evidence type="ECO:0000256" key="2">
    <source>
        <dbReference type="SAM" id="Phobius"/>
    </source>
</evidence>
<dbReference type="InterPro" id="IPR025570">
    <property type="entry name" value="DUF4337"/>
</dbReference>
<organism evidence="3 4">
    <name type="scientific">Rhodoplanes elegans</name>
    <dbReference type="NCBI Taxonomy" id="29408"/>
    <lineage>
        <taxon>Bacteria</taxon>
        <taxon>Pseudomonadati</taxon>
        <taxon>Pseudomonadota</taxon>
        <taxon>Alphaproteobacteria</taxon>
        <taxon>Hyphomicrobiales</taxon>
        <taxon>Nitrobacteraceae</taxon>
        <taxon>Rhodoplanes</taxon>
    </lineage>
</organism>
<evidence type="ECO:0008006" key="5">
    <source>
        <dbReference type="Google" id="ProtNLM"/>
    </source>
</evidence>
<comment type="caution">
    <text evidence="3">The sequence shown here is derived from an EMBL/GenBank/DDBJ whole genome shotgun (WGS) entry which is preliminary data.</text>
</comment>
<dbReference type="Proteomes" id="UP000248863">
    <property type="component" value="Unassembled WGS sequence"/>
</dbReference>
<keyword evidence="2" id="KW-1133">Transmembrane helix</keyword>
<sequence length="197" mass="21365">MAGPHENLEHHEHAEHAAGHNKQIALLIAIIALFLAFSETLGKSAQTEAIGLNIKASDTWNFFQAKTVRQTSLRAAAEAMTLQLATAPNEEVRAALQKQIDAWKATIARYDSDPKEKDGRKELRAHAEHLEHERDTALARYHHYEVASAAFQIGIVLCSAAVITGMMALAFVAGGVGILGIVFMGIGLFAPHAVHFV</sequence>
<name>A0A327JU13_9BRAD</name>
<dbReference type="EMBL" id="NPEU01000766">
    <property type="protein sequence ID" value="RAI28412.1"/>
    <property type="molecule type" value="Genomic_DNA"/>
</dbReference>
<feature type="transmembrane region" description="Helical" evidence="2">
    <location>
        <begin position="24"/>
        <end position="42"/>
    </location>
</feature>
<feature type="transmembrane region" description="Helical" evidence="2">
    <location>
        <begin position="169"/>
        <end position="190"/>
    </location>
</feature>
<evidence type="ECO:0000313" key="4">
    <source>
        <dbReference type="Proteomes" id="UP000248863"/>
    </source>
</evidence>
<evidence type="ECO:0000313" key="3">
    <source>
        <dbReference type="EMBL" id="RAI28412.1"/>
    </source>
</evidence>
<accession>A0A327JU13</accession>
<gene>
    <name evidence="3" type="ORF">CH338_29445</name>
</gene>
<dbReference type="Pfam" id="PF14235">
    <property type="entry name" value="DUF4337"/>
    <property type="match status" value="1"/>
</dbReference>
<keyword evidence="2" id="KW-0472">Membrane</keyword>
<dbReference type="RefSeq" id="WP_111360602.1">
    <property type="nucleotide sequence ID" value="NZ_NHSK01000038.1"/>
</dbReference>
<protein>
    <recommendedName>
        <fullName evidence="5">DUF4337 domain-containing protein</fullName>
    </recommendedName>
</protein>
<dbReference type="OrthoDB" id="7992954at2"/>
<proteinExistence type="predicted"/>
<evidence type="ECO:0000256" key="1">
    <source>
        <dbReference type="SAM" id="Coils"/>
    </source>
</evidence>
<feature type="transmembrane region" description="Helical" evidence="2">
    <location>
        <begin position="144"/>
        <end position="163"/>
    </location>
</feature>
<keyword evidence="2" id="KW-0812">Transmembrane</keyword>
<dbReference type="AlphaFoldDB" id="A0A327JU13"/>
<feature type="coiled-coil region" evidence="1">
    <location>
        <begin position="93"/>
        <end position="140"/>
    </location>
</feature>
<keyword evidence="1" id="KW-0175">Coiled coil</keyword>
<keyword evidence="4" id="KW-1185">Reference proteome</keyword>
<reference evidence="3 4" key="1">
    <citation type="submission" date="2017-07" db="EMBL/GenBank/DDBJ databases">
        <title>Draft Genome Sequences of Select Purple Nonsulfur Bacteria.</title>
        <authorList>
            <person name="Lasarre B."/>
            <person name="Mckinlay J.B."/>
        </authorList>
    </citation>
    <scope>NUCLEOTIDE SEQUENCE [LARGE SCALE GENOMIC DNA]</scope>
    <source>
        <strain evidence="3 4">DSM 11907</strain>
    </source>
</reference>